<feature type="compositionally biased region" description="Polar residues" evidence="2">
    <location>
        <begin position="380"/>
        <end position="389"/>
    </location>
</feature>
<feature type="region of interest" description="Disordered" evidence="2">
    <location>
        <begin position="150"/>
        <end position="259"/>
    </location>
</feature>
<evidence type="ECO:0000313" key="5">
    <source>
        <dbReference type="Proteomes" id="UP000266239"/>
    </source>
</evidence>
<dbReference type="Proteomes" id="UP000266239">
    <property type="component" value="Unassembled WGS sequence"/>
</dbReference>
<evidence type="ECO:0000256" key="2">
    <source>
        <dbReference type="SAM" id="MobiDB-lite"/>
    </source>
</evidence>
<feature type="region of interest" description="Disordered" evidence="2">
    <location>
        <begin position="338"/>
        <end position="393"/>
    </location>
</feature>
<evidence type="ECO:0000256" key="1">
    <source>
        <dbReference type="SAM" id="Coils"/>
    </source>
</evidence>
<sequence length="533" mass="58380">MQHAATTSGRERTRLLEDTNALLKLTGYGDRAFQSIDELVSSISSMCVALYERFFDLILDNVIREPRSLDDYSHNAQLVVDGLSAALLTEELQHVTGVKVCGGDFICIRDLVRVLTQVYQMLHRPKSRLGSSCSSSNDLSLDETFYIKRSSKKKKPATKKGTTSTSSVSGRSIDPSLQTTKKYGRFVPLVGSSHGNSFDGRDRRRQTQSKGAASRGGANEASPSQPRSSTSSKSKTKPSLRSAQPSTSPQFEPPVPRTLDFGSVSSVSFAGSHDEELSGLEFSDSNDRQELSGGRLSLELSNAACELAVTSPQHASMRHNDGGSLHVDDLVQASMDLTPSAQSGPCSPPLVAAEAKPPPSKLPWDNYDEEEPRSPEATRAGNSTTTTMQPKAAAVKSVQEAAAKVRAVACRGLTDWDVGAAVRWSAGGGVQRSPPTTAKEMKLNQHIARSFQNKKHADHIDRIRTKKLHDELKLQRIALRVQQKRVEAQNLKDTMEHLLHLEKMRLKQEHDETTATLHAIQRQHADRELALEN</sequence>
<feature type="coiled-coil region" evidence="1">
    <location>
        <begin position="474"/>
        <end position="523"/>
    </location>
</feature>
<evidence type="ECO:0000259" key="3">
    <source>
        <dbReference type="Pfam" id="PF19016"/>
    </source>
</evidence>
<dbReference type="PANTHER" id="PTHR22545">
    <property type="entry name" value="CENTROSOMAL PROTEIN OF 95 KDA"/>
    <property type="match status" value="1"/>
</dbReference>
<dbReference type="InterPro" id="IPR026619">
    <property type="entry name" value="CEP95"/>
</dbReference>
<accession>A0A397B8I4</accession>
<feature type="domain" description="DUF5745" evidence="3">
    <location>
        <begin position="62"/>
        <end position="117"/>
    </location>
</feature>
<keyword evidence="1" id="KW-0175">Coiled coil</keyword>
<dbReference type="VEuPathDB" id="FungiDB:H257_01804"/>
<organism evidence="4 5">
    <name type="scientific">Aphanomyces astaci</name>
    <name type="common">Crayfish plague agent</name>
    <dbReference type="NCBI Taxonomy" id="112090"/>
    <lineage>
        <taxon>Eukaryota</taxon>
        <taxon>Sar</taxon>
        <taxon>Stramenopiles</taxon>
        <taxon>Oomycota</taxon>
        <taxon>Saprolegniomycetes</taxon>
        <taxon>Saprolegniales</taxon>
        <taxon>Verrucalvaceae</taxon>
        <taxon>Aphanomyces</taxon>
    </lineage>
</organism>
<dbReference type="EMBL" id="QUTA01005218">
    <property type="protein sequence ID" value="RHY16689.1"/>
    <property type="molecule type" value="Genomic_DNA"/>
</dbReference>
<gene>
    <name evidence="4" type="ORF">DYB25_008755</name>
</gene>
<dbReference type="Pfam" id="PF19016">
    <property type="entry name" value="DUF5745"/>
    <property type="match status" value="1"/>
</dbReference>
<reference evidence="4 5" key="1">
    <citation type="submission" date="2018-08" db="EMBL/GenBank/DDBJ databases">
        <title>Aphanomyces genome sequencing and annotation.</title>
        <authorList>
            <person name="Minardi D."/>
            <person name="Oidtmann B."/>
            <person name="Van Der Giezen M."/>
            <person name="Studholme D.J."/>
        </authorList>
    </citation>
    <scope>NUCLEOTIDE SEQUENCE [LARGE SCALE GENOMIC DNA]</scope>
    <source>
        <strain evidence="4 5">Yx</strain>
    </source>
</reference>
<dbReference type="AlphaFoldDB" id="A0A397B8I4"/>
<dbReference type="InterPro" id="IPR044039">
    <property type="entry name" value="DUF5745"/>
</dbReference>
<name>A0A397B8I4_APHAT</name>
<feature type="compositionally biased region" description="Low complexity" evidence="2">
    <location>
        <begin position="159"/>
        <end position="172"/>
    </location>
</feature>
<evidence type="ECO:0000313" key="4">
    <source>
        <dbReference type="EMBL" id="RHY16689.1"/>
    </source>
</evidence>
<proteinExistence type="predicted"/>
<dbReference type="GO" id="GO:0000922">
    <property type="term" value="C:spindle pole"/>
    <property type="evidence" value="ECO:0007669"/>
    <property type="project" value="InterPro"/>
</dbReference>
<comment type="caution">
    <text evidence="4">The sequence shown here is derived from an EMBL/GenBank/DDBJ whole genome shotgun (WGS) entry which is preliminary data.</text>
</comment>
<dbReference type="GO" id="GO:0005813">
    <property type="term" value="C:centrosome"/>
    <property type="evidence" value="ECO:0007669"/>
    <property type="project" value="InterPro"/>
</dbReference>
<dbReference type="PANTHER" id="PTHR22545:SF0">
    <property type="entry name" value="CENTROSOMAL PROTEIN OF 95 KDA"/>
    <property type="match status" value="1"/>
</dbReference>
<protein>
    <recommendedName>
        <fullName evidence="3">DUF5745 domain-containing protein</fullName>
    </recommendedName>
</protein>
<feature type="compositionally biased region" description="Low complexity" evidence="2">
    <location>
        <begin position="222"/>
        <end position="242"/>
    </location>
</feature>